<organism evidence="4 5">
    <name type="scientific">Umbelopsis vinacea</name>
    <dbReference type="NCBI Taxonomy" id="44442"/>
    <lineage>
        <taxon>Eukaryota</taxon>
        <taxon>Fungi</taxon>
        <taxon>Fungi incertae sedis</taxon>
        <taxon>Mucoromycota</taxon>
        <taxon>Mucoromycotina</taxon>
        <taxon>Umbelopsidomycetes</taxon>
        <taxon>Umbelopsidales</taxon>
        <taxon>Umbelopsidaceae</taxon>
        <taxon>Umbelopsis</taxon>
    </lineage>
</organism>
<feature type="region of interest" description="Disordered" evidence="2">
    <location>
        <begin position="1"/>
        <end position="48"/>
    </location>
</feature>
<evidence type="ECO:0000256" key="1">
    <source>
        <dbReference type="ARBA" id="ARBA00022553"/>
    </source>
</evidence>
<feature type="compositionally biased region" description="Polar residues" evidence="2">
    <location>
        <begin position="345"/>
        <end position="364"/>
    </location>
</feature>
<accession>A0A8H7UKV4</accession>
<comment type="caution">
    <text evidence="4">The sequence shown here is derived from an EMBL/GenBank/DDBJ whole genome shotgun (WGS) entry which is preliminary data.</text>
</comment>
<dbReference type="CDD" id="cd02642">
    <property type="entry name" value="R3H_encore_like"/>
    <property type="match status" value="1"/>
</dbReference>
<keyword evidence="1" id="KW-0597">Phosphoprotein</keyword>
<dbReference type="InterPro" id="IPR024771">
    <property type="entry name" value="SUZ"/>
</dbReference>
<name>A0A8H7UKV4_9FUNG</name>
<feature type="region of interest" description="Disordered" evidence="2">
    <location>
        <begin position="168"/>
        <end position="195"/>
    </location>
</feature>
<dbReference type="PANTHER" id="PTHR15672:SF8">
    <property type="entry name" value="PROTEIN ENCORE"/>
    <property type="match status" value="1"/>
</dbReference>
<feature type="compositionally biased region" description="Low complexity" evidence="2">
    <location>
        <begin position="395"/>
        <end position="411"/>
    </location>
</feature>
<dbReference type="Pfam" id="PF12752">
    <property type="entry name" value="SUZ"/>
    <property type="match status" value="1"/>
</dbReference>
<dbReference type="AlphaFoldDB" id="A0A8H7UKV4"/>
<evidence type="ECO:0000313" key="5">
    <source>
        <dbReference type="Proteomes" id="UP000612746"/>
    </source>
</evidence>
<feature type="domain" description="SUZ" evidence="3">
    <location>
        <begin position="138"/>
        <end position="219"/>
    </location>
</feature>
<evidence type="ECO:0000313" key="4">
    <source>
        <dbReference type="EMBL" id="KAG2186905.1"/>
    </source>
</evidence>
<dbReference type="InterPro" id="IPR001374">
    <property type="entry name" value="R3H_dom"/>
</dbReference>
<dbReference type="Gene3D" id="3.30.1370.50">
    <property type="entry name" value="R3H-like domain"/>
    <property type="match status" value="1"/>
</dbReference>
<dbReference type="Proteomes" id="UP000612746">
    <property type="component" value="Unassembled WGS sequence"/>
</dbReference>
<dbReference type="SMART" id="SM00393">
    <property type="entry name" value="R3H"/>
    <property type="match status" value="1"/>
</dbReference>
<dbReference type="PROSITE" id="PS51673">
    <property type="entry name" value="SUZ"/>
    <property type="match status" value="1"/>
</dbReference>
<feature type="region of interest" description="Disordered" evidence="2">
    <location>
        <begin position="217"/>
        <end position="503"/>
    </location>
</feature>
<keyword evidence="5" id="KW-1185">Reference proteome</keyword>
<feature type="compositionally biased region" description="Low complexity" evidence="2">
    <location>
        <begin position="314"/>
        <end position="344"/>
    </location>
</feature>
<dbReference type="PANTHER" id="PTHR15672">
    <property type="entry name" value="CAMP-REGULATED PHOSPHOPROTEIN 21 RELATED R3H DOMAIN CONTAINING PROTEIN"/>
    <property type="match status" value="1"/>
</dbReference>
<proteinExistence type="predicted"/>
<feature type="compositionally biased region" description="Polar residues" evidence="2">
    <location>
        <begin position="372"/>
        <end position="381"/>
    </location>
</feature>
<reference evidence="4" key="1">
    <citation type="submission" date="2020-12" db="EMBL/GenBank/DDBJ databases">
        <title>Metabolic potential, ecology and presence of endohyphal bacteria is reflected in genomic diversity of Mucoromycotina.</title>
        <authorList>
            <person name="Muszewska A."/>
            <person name="Okrasinska A."/>
            <person name="Steczkiewicz K."/>
            <person name="Drgas O."/>
            <person name="Orlowska M."/>
            <person name="Perlinska-Lenart U."/>
            <person name="Aleksandrzak-Piekarczyk T."/>
            <person name="Szatraj K."/>
            <person name="Zielenkiewicz U."/>
            <person name="Pilsyk S."/>
            <person name="Malc E."/>
            <person name="Mieczkowski P."/>
            <person name="Kruszewska J.S."/>
            <person name="Biernat P."/>
            <person name="Pawlowska J."/>
        </authorList>
    </citation>
    <scope>NUCLEOTIDE SEQUENCE</scope>
    <source>
        <strain evidence="4">WA0000051536</strain>
    </source>
</reference>
<dbReference type="SUPFAM" id="SSF82708">
    <property type="entry name" value="R3H domain"/>
    <property type="match status" value="1"/>
</dbReference>
<feature type="compositionally biased region" description="Polar residues" evidence="2">
    <location>
        <begin position="466"/>
        <end position="490"/>
    </location>
</feature>
<evidence type="ECO:0000259" key="3">
    <source>
        <dbReference type="PROSITE" id="PS51673"/>
    </source>
</evidence>
<feature type="compositionally biased region" description="Basic and acidic residues" evidence="2">
    <location>
        <begin position="23"/>
        <end position="34"/>
    </location>
</feature>
<dbReference type="InterPro" id="IPR051937">
    <property type="entry name" value="R3H_domain_containing"/>
</dbReference>
<feature type="compositionally biased region" description="Polar residues" evidence="2">
    <location>
        <begin position="268"/>
        <end position="288"/>
    </location>
</feature>
<protein>
    <recommendedName>
        <fullName evidence="3">SUZ domain-containing protein</fullName>
    </recommendedName>
</protein>
<sequence length="503" mass="56390">MSAFSSPSNDEEPVAQMAQLSIEGDKPSVEDKESSPSTSEPDNQDTNEQQPVVEMVNPALDAVILAALRKPQDRIFLLKLDLEFESFINNPQRVRLDFPQMNSYHRLIVHRVATYFKLTHLFDPVRRSIYLCKNVSTEIPVVRFSDLIEKEEEPITTAPKFQIMRRLSSGRGHRKGDISPADSNLSGDSKSALDRKQMTLEERKVAYEEARARIFQDFESNSGEGSEVEAVSQPSSSTGSPAIKPALEKKGSGTSTPDESPEEPTAGMSRNLSNRGKQFAPRTQTNSKRPPPRDKENTTDATNAYPRLDNRFTAQAQPFLPSQQPSPYQQQPSPYVSQQPSPAYNNSRNNSPFGYPTTPYSNTPLYDPYNANLVQPNNPNFANYWKPQRPQSANSTPPSMSGPSSQSQPLSRVWNPNTNTSTEPWGLQDFTPSPYVDNMRMRPPRPAPGQSNGQLYNPNPGHDMQFQDQRTGSYNGQQMNNPNVPTQGVWSTRPDNRDWGPLW</sequence>
<evidence type="ECO:0000256" key="2">
    <source>
        <dbReference type="SAM" id="MobiDB-lite"/>
    </source>
</evidence>
<feature type="compositionally biased region" description="Polar residues" evidence="2">
    <location>
        <begin position="414"/>
        <end position="423"/>
    </location>
</feature>
<dbReference type="EMBL" id="JAEPRA010000004">
    <property type="protein sequence ID" value="KAG2186905.1"/>
    <property type="molecule type" value="Genomic_DNA"/>
</dbReference>
<dbReference type="GO" id="GO:0003676">
    <property type="term" value="F:nucleic acid binding"/>
    <property type="evidence" value="ECO:0007669"/>
    <property type="project" value="InterPro"/>
</dbReference>
<dbReference type="InterPro" id="IPR036867">
    <property type="entry name" value="R3H_dom_sf"/>
</dbReference>
<feature type="compositionally biased region" description="Polar residues" evidence="2">
    <location>
        <begin position="35"/>
        <end position="48"/>
    </location>
</feature>
<gene>
    <name evidence="4" type="ORF">INT44_003132</name>
</gene>
<feature type="compositionally biased region" description="Basic and acidic residues" evidence="2">
    <location>
        <begin position="494"/>
        <end position="503"/>
    </location>
</feature>
<dbReference type="Pfam" id="PF01424">
    <property type="entry name" value="R3H"/>
    <property type="match status" value="1"/>
</dbReference>
<dbReference type="OrthoDB" id="278430at2759"/>